<dbReference type="EMBL" id="JBHTOA010000020">
    <property type="protein sequence ID" value="MFD1398632.1"/>
    <property type="molecule type" value="Genomic_DNA"/>
</dbReference>
<organism evidence="1 2">
    <name type="scientific">Lacticaseibacillus suilingensis</name>
    <dbReference type="NCBI Taxonomy" id="2799577"/>
    <lineage>
        <taxon>Bacteria</taxon>
        <taxon>Bacillati</taxon>
        <taxon>Bacillota</taxon>
        <taxon>Bacilli</taxon>
        <taxon>Lactobacillales</taxon>
        <taxon>Lactobacillaceae</taxon>
        <taxon>Lacticaseibacillus</taxon>
    </lineage>
</organism>
<evidence type="ECO:0000313" key="2">
    <source>
        <dbReference type="Proteomes" id="UP001597199"/>
    </source>
</evidence>
<evidence type="ECO:0000313" key="1">
    <source>
        <dbReference type="EMBL" id="MFD1398632.1"/>
    </source>
</evidence>
<gene>
    <name evidence="1" type="ORF">ACFQ41_04870</name>
</gene>
<sequence>MDFNDRLKEAINSQKMPLPTSIGLPGTAESASFYAMPGGQVTREYMDGEKDVALAYEYVIHSQDQEAANDQLWQVQNYLETLSDLDSQDGSYQFGGISITSKPAFSQAEEPGFFYWVVDFTANLTTFK</sequence>
<dbReference type="RefSeq" id="WP_164506115.1">
    <property type="nucleotide sequence ID" value="NZ_BOLV01000015.1"/>
</dbReference>
<accession>A0ABW4BHS9</accession>
<name>A0ABW4BHS9_9LACO</name>
<dbReference type="InterPro" id="IPR024411">
    <property type="entry name" value="Tail_terminator_phage"/>
</dbReference>
<comment type="caution">
    <text evidence="1">The sequence shown here is derived from an EMBL/GenBank/DDBJ whole genome shotgun (WGS) entry which is preliminary data.</text>
</comment>
<dbReference type="Proteomes" id="UP001597199">
    <property type="component" value="Unassembled WGS sequence"/>
</dbReference>
<reference evidence="2" key="1">
    <citation type="journal article" date="2019" name="Int. J. Syst. Evol. Microbiol.">
        <title>The Global Catalogue of Microorganisms (GCM) 10K type strain sequencing project: providing services to taxonomists for standard genome sequencing and annotation.</title>
        <authorList>
            <consortium name="The Broad Institute Genomics Platform"/>
            <consortium name="The Broad Institute Genome Sequencing Center for Infectious Disease"/>
            <person name="Wu L."/>
            <person name="Ma J."/>
        </authorList>
    </citation>
    <scope>NUCLEOTIDE SEQUENCE [LARGE SCALE GENOMIC DNA]</scope>
    <source>
        <strain evidence="2">CCM 9110</strain>
    </source>
</reference>
<protein>
    <submittedName>
        <fullName evidence="1">Minor capsid protein</fullName>
    </submittedName>
</protein>
<keyword evidence="2" id="KW-1185">Reference proteome</keyword>
<dbReference type="Pfam" id="PF12691">
    <property type="entry name" value="Phage_tail_terminator_6"/>
    <property type="match status" value="1"/>
</dbReference>
<proteinExistence type="predicted"/>